<keyword evidence="4" id="KW-1185">Reference proteome</keyword>
<evidence type="ECO:0000313" key="4">
    <source>
        <dbReference type="Proteomes" id="UP001589813"/>
    </source>
</evidence>
<sequence>MKLESITVQNFKGIRRKAVIPLAPVTMLFGANSSGKSSILHAFFYLYELLVNKNADPEYSTITGEHIYLGGFSELVNGKDLSKTITLGVTFSLDPKMDFYNTFMTDSDSNVCEGYISNVSAPVMHYAIEMDIGYSEFENRAFVKQSRVSINHQLFCSLSAAAGKKSVTIEVLQDLALFVIGDRDDDEFPPFLDVGPFELNLPYKALLNVDERVGLEDAPLEWDLICSEKPLAGRIITECAFADTVLAPLRHFSKRLQQLIHIGPLRVIPNRSFVAKRSPDKPRWFNGEAGWDAFAFGSSVLQQEVNDWYKNHFNCPYQFLKSPSGYGVALADSNSAMPLLPSQVGAGVSQIFPFVVAAVKPDVGMISIEQPELHLHPAWQVELADLMLTQTNQYSADKLFLVETHSEHMVLRLLKRIRESQDASLPLDSKLAQIIFCEVFDGETRIRPIGITSDGDFDTAWPNGFFEERGKELF</sequence>
<dbReference type="EMBL" id="JBHLXP010000001">
    <property type="protein sequence ID" value="MFC0048560.1"/>
    <property type="molecule type" value="Genomic_DNA"/>
</dbReference>
<dbReference type="RefSeq" id="WP_377242859.1">
    <property type="nucleotide sequence ID" value="NZ_JBHLXP010000001.1"/>
</dbReference>
<name>A0ABV6BCG4_9GAMM</name>
<evidence type="ECO:0000313" key="3">
    <source>
        <dbReference type="EMBL" id="MFC0048560.1"/>
    </source>
</evidence>
<dbReference type="Proteomes" id="UP001589813">
    <property type="component" value="Unassembled WGS sequence"/>
</dbReference>
<dbReference type="Gene3D" id="3.40.50.300">
    <property type="entry name" value="P-loop containing nucleotide triphosphate hydrolases"/>
    <property type="match status" value="1"/>
</dbReference>
<feature type="domain" description="ATPase AAA-type core" evidence="2">
    <location>
        <begin position="327"/>
        <end position="406"/>
    </location>
</feature>
<dbReference type="Pfam" id="PF13304">
    <property type="entry name" value="AAA_21"/>
    <property type="match status" value="1"/>
</dbReference>
<dbReference type="PANTHER" id="PTHR43581:SF2">
    <property type="entry name" value="EXCINUCLEASE ATPASE SUBUNIT"/>
    <property type="match status" value="1"/>
</dbReference>
<gene>
    <name evidence="3" type="ORF">ACFFJP_09690</name>
</gene>
<dbReference type="InterPro" id="IPR003959">
    <property type="entry name" value="ATPase_AAA_core"/>
</dbReference>
<reference evidence="3 4" key="1">
    <citation type="submission" date="2024-09" db="EMBL/GenBank/DDBJ databases">
        <authorList>
            <person name="Sun Q."/>
            <person name="Mori K."/>
        </authorList>
    </citation>
    <scope>NUCLEOTIDE SEQUENCE [LARGE SCALE GENOMIC DNA]</scope>
    <source>
        <strain evidence="3 4">KCTC 23315</strain>
    </source>
</reference>
<proteinExistence type="predicted"/>
<dbReference type="Pfam" id="PF13175">
    <property type="entry name" value="AAA_15"/>
    <property type="match status" value="1"/>
</dbReference>
<evidence type="ECO:0000259" key="1">
    <source>
        <dbReference type="Pfam" id="PF13175"/>
    </source>
</evidence>
<organism evidence="3 4">
    <name type="scientific">Rheinheimera tilapiae</name>
    <dbReference type="NCBI Taxonomy" id="875043"/>
    <lineage>
        <taxon>Bacteria</taxon>
        <taxon>Pseudomonadati</taxon>
        <taxon>Pseudomonadota</taxon>
        <taxon>Gammaproteobacteria</taxon>
        <taxon>Chromatiales</taxon>
        <taxon>Chromatiaceae</taxon>
        <taxon>Rheinheimera</taxon>
    </lineage>
</organism>
<feature type="domain" description="Endonuclease GajA/Old nuclease/RecF-like AAA" evidence="1">
    <location>
        <begin position="1"/>
        <end position="122"/>
    </location>
</feature>
<dbReference type="InterPro" id="IPR027417">
    <property type="entry name" value="P-loop_NTPase"/>
</dbReference>
<dbReference type="SUPFAM" id="SSF52540">
    <property type="entry name" value="P-loop containing nucleoside triphosphate hydrolases"/>
    <property type="match status" value="1"/>
</dbReference>
<comment type="caution">
    <text evidence="3">The sequence shown here is derived from an EMBL/GenBank/DDBJ whole genome shotgun (WGS) entry which is preliminary data.</text>
</comment>
<dbReference type="InterPro" id="IPR051396">
    <property type="entry name" value="Bact_Antivir_Def_Nuclease"/>
</dbReference>
<dbReference type="PANTHER" id="PTHR43581">
    <property type="entry name" value="ATP/GTP PHOSPHATASE"/>
    <property type="match status" value="1"/>
</dbReference>
<dbReference type="InterPro" id="IPR041685">
    <property type="entry name" value="AAA_GajA/Old/RecF-like"/>
</dbReference>
<accession>A0ABV6BCG4</accession>
<evidence type="ECO:0000259" key="2">
    <source>
        <dbReference type="Pfam" id="PF13304"/>
    </source>
</evidence>
<protein>
    <submittedName>
        <fullName evidence="3">AAA family ATPase</fullName>
    </submittedName>
</protein>